<feature type="compositionally biased region" description="Polar residues" evidence="2">
    <location>
        <begin position="85"/>
        <end position="95"/>
    </location>
</feature>
<evidence type="ECO:0000256" key="1">
    <source>
        <dbReference type="ARBA" id="ARBA00010326"/>
    </source>
</evidence>
<dbReference type="OrthoDB" id="5989898at2759"/>
<feature type="compositionally biased region" description="Polar residues" evidence="2">
    <location>
        <begin position="150"/>
        <end position="169"/>
    </location>
</feature>
<reference evidence="4" key="1">
    <citation type="submission" date="2025-08" db="UniProtKB">
        <authorList>
            <consortium name="RefSeq"/>
        </authorList>
    </citation>
    <scope>IDENTIFICATION</scope>
    <source>
        <tissue evidence="4">Gonads</tissue>
    </source>
</reference>
<protein>
    <submittedName>
        <fullName evidence="4">BCL7-like protein</fullName>
    </submittedName>
</protein>
<feature type="region of interest" description="Disordered" evidence="2">
    <location>
        <begin position="52"/>
        <end position="204"/>
    </location>
</feature>
<sequence>MLSRSIRAETRSRAKEDIKRVINAIDHVRSWEKKWVTIGDTTMKIFKWVPVLSSGENGQPGAKRRKLSAKEKDKTKLSVPETDLGLSQDSTSQAVYTEENSRQSQDSNHSEGPSLNNEDSNLSYPNSAMLEESNQDSMDGDSLQLGASLDDSQSKPSFTNFTEDAQSSYPDPPVLERETNEESAVKKFHPEGSTFDDSSTNANS</sequence>
<dbReference type="KEGG" id="lak:106162147"/>
<dbReference type="InParanoid" id="A0A1S3I931"/>
<feature type="compositionally biased region" description="Polar residues" evidence="2">
    <location>
        <begin position="102"/>
        <end position="126"/>
    </location>
</feature>
<dbReference type="InterPro" id="IPR006804">
    <property type="entry name" value="BCL7"/>
</dbReference>
<organism evidence="3 4">
    <name type="scientific">Lingula anatina</name>
    <name type="common">Brachiopod</name>
    <name type="synonym">Lingula unguis</name>
    <dbReference type="NCBI Taxonomy" id="7574"/>
    <lineage>
        <taxon>Eukaryota</taxon>
        <taxon>Metazoa</taxon>
        <taxon>Spiralia</taxon>
        <taxon>Lophotrochozoa</taxon>
        <taxon>Brachiopoda</taxon>
        <taxon>Linguliformea</taxon>
        <taxon>Lingulata</taxon>
        <taxon>Lingulida</taxon>
        <taxon>Linguloidea</taxon>
        <taxon>Lingulidae</taxon>
        <taxon>Lingula</taxon>
    </lineage>
</organism>
<name>A0A1S3I931_LINAN</name>
<dbReference type="RefSeq" id="XP_013394770.1">
    <property type="nucleotide sequence ID" value="XM_013539316.1"/>
</dbReference>
<dbReference type="FunCoup" id="A0A1S3I931">
    <property type="interactions" value="315"/>
</dbReference>
<dbReference type="PANTHER" id="PTHR12767">
    <property type="entry name" value="BCL7 RELATED"/>
    <property type="match status" value="1"/>
</dbReference>
<accession>A0A1S3I931</accession>
<dbReference type="GeneID" id="106162147"/>
<feature type="compositionally biased region" description="Polar residues" evidence="2">
    <location>
        <begin position="195"/>
        <end position="204"/>
    </location>
</feature>
<dbReference type="STRING" id="7574.A0A1S3I931"/>
<comment type="similarity">
    <text evidence="1">Belongs to the BCL7 family.</text>
</comment>
<evidence type="ECO:0000313" key="4">
    <source>
        <dbReference type="RefSeq" id="XP_013394770.1"/>
    </source>
</evidence>
<evidence type="ECO:0000313" key="3">
    <source>
        <dbReference type="Proteomes" id="UP000085678"/>
    </source>
</evidence>
<feature type="compositionally biased region" description="Basic and acidic residues" evidence="2">
    <location>
        <begin position="174"/>
        <end position="190"/>
    </location>
</feature>
<dbReference type="AlphaFoldDB" id="A0A1S3I931"/>
<dbReference type="Pfam" id="PF04714">
    <property type="entry name" value="BCL_N"/>
    <property type="match status" value="1"/>
</dbReference>
<dbReference type="PANTHER" id="PTHR12767:SF9">
    <property type="entry name" value="BCL7-LIKE"/>
    <property type="match status" value="1"/>
</dbReference>
<evidence type="ECO:0000256" key="2">
    <source>
        <dbReference type="SAM" id="MobiDB-lite"/>
    </source>
</evidence>
<proteinExistence type="inferred from homology"/>
<gene>
    <name evidence="4" type="primary">LOC106162147</name>
</gene>
<keyword evidence="3" id="KW-1185">Reference proteome</keyword>
<dbReference type="Proteomes" id="UP000085678">
    <property type="component" value="Unplaced"/>
</dbReference>